<sequence>MDAKSADKAKGSPVLLEKQSISAAGEREAGGRFTFHRSARPRHIPQQLRALSPETEILCEWEFSGWSGAAAGRADEYVAYLESIMERQAEGFFTILEAAQVLADARSGSDPTTIMKQMLRAFHRGELAIRDPNDRIRKANTDVVREYLDLVSVSDINAWLKRDGAGYSFPALLDEVDGDDAWRSRDALLDEPAPVLPSVSIDATAVGQEQGLTRRERQIRAILDEIVSSGQDPMAVPSKGAVRNACLANRKDLFGSPSQFDEAWKDAGTGSRLKHKNHADFTRGRPLRRK</sequence>
<organism evidence="2 3">
    <name type="scientific">Piscinibacter koreensis</name>
    <dbReference type="NCBI Taxonomy" id="2742824"/>
    <lineage>
        <taxon>Bacteria</taxon>
        <taxon>Pseudomonadati</taxon>
        <taxon>Pseudomonadota</taxon>
        <taxon>Betaproteobacteria</taxon>
        <taxon>Burkholderiales</taxon>
        <taxon>Sphaerotilaceae</taxon>
        <taxon>Piscinibacter</taxon>
    </lineage>
</organism>
<evidence type="ECO:0000256" key="1">
    <source>
        <dbReference type="SAM" id="MobiDB-lite"/>
    </source>
</evidence>
<dbReference type="RefSeq" id="WP_176069613.1">
    <property type="nucleotide sequence ID" value="NZ_JABWMJ010000006.1"/>
</dbReference>
<protein>
    <submittedName>
        <fullName evidence="2">Uncharacterized protein</fullName>
    </submittedName>
</protein>
<dbReference type="Proteomes" id="UP000529637">
    <property type="component" value="Unassembled WGS sequence"/>
</dbReference>
<gene>
    <name evidence="2" type="ORF">HQN59_13355</name>
</gene>
<evidence type="ECO:0000313" key="3">
    <source>
        <dbReference type="Proteomes" id="UP000529637"/>
    </source>
</evidence>
<dbReference type="AlphaFoldDB" id="A0A7Y6NP50"/>
<comment type="caution">
    <text evidence="2">The sequence shown here is derived from an EMBL/GenBank/DDBJ whole genome shotgun (WGS) entry which is preliminary data.</text>
</comment>
<reference evidence="2 3" key="1">
    <citation type="submission" date="2020-06" db="EMBL/GenBank/DDBJ databases">
        <title>Schlegella sp. ID0723 isolated from air conditioner.</title>
        <authorList>
            <person name="Kim D.Y."/>
            <person name="Kim D.-U."/>
        </authorList>
    </citation>
    <scope>NUCLEOTIDE SEQUENCE [LARGE SCALE GENOMIC DNA]</scope>
    <source>
        <strain evidence="2 3">ID0723</strain>
    </source>
</reference>
<keyword evidence="3" id="KW-1185">Reference proteome</keyword>
<name>A0A7Y6NP50_9BURK</name>
<feature type="region of interest" description="Disordered" evidence="1">
    <location>
        <begin position="265"/>
        <end position="290"/>
    </location>
</feature>
<dbReference type="EMBL" id="JABWMJ010000006">
    <property type="protein sequence ID" value="NUZ06750.1"/>
    <property type="molecule type" value="Genomic_DNA"/>
</dbReference>
<evidence type="ECO:0000313" key="2">
    <source>
        <dbReference type="EMBL" id="NUZ06750.1"/>
    </source>
</evidence>
<accession>A0A7Y6NP50</accession>
<proteinExistence type="predicted"/>